<dbReference type="HOGENOM" id="CLU_1488756_0_0_1"/>
<dbReference type="GeneID" id="19120357"/>
<proteinExistence type="predicted"/>
<gene>
    <name evidence="1" type="ORF">COCMIDRAFT_22982</name>
</gene>
<dbReference type="AlphaFoldDB" id="W6ZC82"/>
<sequence>MAAEAMYIRSKQAEPWLDETHKSLRRPAVTGGREGQRLHQHLHQHLHLHLDGVDYLLLDAVGGAGEGEKVKPTTGLTVEHVVLQHDTDSRSFPWASRWREERSGFDTLFGAAGGVQGMGEGFCACQGLRRLLKQEEAACHLGPWAAMARPEAPHDAGTDDASAAAASAAAAAAGNAAMTGR</sequence>
<keyword evidence="2" id="KW-1185">Reference proteome</keyword>
<dbReference type="RefSeq" id="XP_007684064.1">
    <property type="nucleotide sequence ID" value="XM_007685874.1"/>
</dbReference>
<name>W6ZC82_COCMI</name>
<dbReference type="EMBL" id="KI963932">
    <property type="protein sequence ID" value="EUC49402.1"/>
    <property type="molecule type" value="Genomic_DNA"/>
</dbReference>
<protein>
    <submittedName>
        <fullName evidence="1">Uncharacterized protein</fullName>
    </submittedName>
</protein>
<organism evidence="1 2">
    <name type="scientific">Bipolaris oryzae ATCC 44560</name>
    <dbReference type="NCBI Taxonomy" id="930090"/>
    <lineage>
        <taxon>Eukaryota</taxon>
        <taxon>Fungi</taxon>
        <taxon>Dikarya</taxon>
        <taxon>Ascomycota</taxon>
        <taxon>Pezizomycotina</taxon>
        <taxon>Dothideomycetes</taxon>
        <taxon>Pleosporomycetidae</taxon>
        <taxon>Pleosporales</taxon>
        <taxon>Pleosporineae</taxon>
        <taxon>Pleosporaceae</taxon>
        <taxon>Bipolaris</taxon>
    </lineage>
</organism>
<reference evidence="1 2" key="1">
    <citation type="journal article" date="2013" name="PLoS Genet.">
        <title>Comparative genome structure, secondary metabolite, and effector coding capacity across Cochliobolus pathogens.</title>
        <authorList>
            <person name="Condon B.J."/>
            <person name="Leng Y."/>
            <person name="Wu D."/>
            <person name="Bushley K.E."/>
            <person name="Ohm R.A."/>
            <person name="Otillar R."/>
            <person name="Martin J."/>
            <person name="Schackwitz W."/>
            <person name="Grimwood J."/>
            <person name="MohdZainudin N."/>
            <person name="Xue C."/>
            <person name="Wang R."/>
            <person name="Manning V.A."/>
            <person name="Dhillon B."/>
            <person name="Tu Z.J."/>
            <person name="Steffenson B.J."/>
            <person name="Salamov A."/>
            <person name="Sun H."/>
            <person name="Lowry S."/>
            <person name="LaButti K."/>
            <person name="Han J."/>
            <person name="Copeland A."/>
            <person name="Lindquist E."/>
            <person name="Barry K."/>
            <person name="Schmutz J."/>
            <person name="Baker S.E."/>
            <person name="Ciuffetti L.M."/>
            <person name="Grigoriev I.V."/>
            <person name="Zhong S."/>
            <person name="Turgeon B.G."/>
        </authorList>
    </citation>
    <scope>NUCLEOTIDE SEQUENCE [LARGE SCALE GENOMIC DNA]</scope>
    <source>
        <strain evidence="1 2">ATCC 44560</strain>
    </source>
</reference>
<dbReference type="Proteomes" id="UP000054032">
    <property type="component" value="Unassembled WGS sequence"/>
</dbReference>
<evidence type="ECO:0000313" key="2">
    <source>
        <dbReference type="Proteomes" id="UP000054032"/>
    </source>
</evidence>
<accession>W6ZC82</accession>
<evidence type="ECO:0000313" key="1">
    <source>
        <dbReference type="EMBL" id="EUC49402.1"/>
    </source>
</evidence>
<dbReference type="KEGG" id="bor:COCMIDRAFT_22982"/>